<accession>A0A5J5E0J5</accession>
<dbReference type="RefSeq" id="WP_150353503.1">
    <property type="nucleotide sequence ID" value="NZ_RZNZ01000001.1"/>
</dbReference>
<dbReference type="Proteomes" id="UP000345527">
    <property type="component" value="Unassembled WGS sequence"/>
</dbReference>
<evidence type="ECO:0000313" key="3">
    <source>
        <dbReference type="Proteomes" id="UP000345527"/>
    </source>
</evidence>
<gene>
    <name evidence="2" type="ORF">EM848_02880</name>
    <name evidence="1" type="ORF">EMO90_01155</name>
</gene>
<dbReference type="EMBL" id="RZOA01000004">
    <property type="protein sequence ID" value="KAA8824097.1"/>
    <property type="molecule type" value="Genomic_DNA"/>
</dbReference>
<dbReference type="PANTHER" id="PTHR10000">
    <property type="entry name" value="PHOSPHOSERINE PHOSPHATASE"/>
    <property type="match status" value="1"/>
</dbReference>
<comment type="caution">
    <text evidence="2">The sequence shown here is derived from an EMBL/GenBank/DDBJ whole genome shotgun (WGS) entry which is preliminary data.</text>
</comment>
<evidence type="ECO:0000313" key="1">
    <source>
        <dbReference type="EMBL" id="KAA8822618.1"/>
    </source>
</evidence>
<dbReference type="GO" id="GO:0016791">
    <property type="term" value="F:phosphatase activity"/>
    <property type="evidence" value="ECO:0007669"/>
    <property type="project" value="TreeGrafter"/>
</dbReference>
<dbReference type="OrthoDB" id="3180855at2"/>
<dbReference type="Pfam" id="PF08282">
    <property type="entry name" value="Hydrolase_3"/>
    <property type="match status" value="1"/>
</dbReference>
<dbReference type="InterPro" id="IPR036412">
    <property type="entry name" value="HAD-like_sf"/>
</dbReference>
<keyword evidence="2" id="KW-0378">Hydrolase</keyword>
<sequence>MTNNANSAGIQLLVVDLDGTLLHGADTFEGRYLSQRAADAIQRAHDAGIKIAVSTARPVSTGLAIVQRLAVDACVYLNGALIDFDPLASTYASLTRDDVSGDSNLIKIGFDSARAVEVCRMLTDRLPGLKCGIVMNDVRYTNFDVSVYWKTQTWRLTDFASADPGVPAGVADKLIVFPEPDQRDALGALIPDDFAVSISEGVMWMLMNPLANKAHSLGLVCDRLGIPVARAAAFGDDLIDIAMMQKAGRGVAVANANPEVLRIADEVCPSNDEDGVAQWIDALLGV</sequence>
<reference evidence="3 4" key="1">
    <citation type="journal article" date="2019" name="Syst. Appl. Microbiol.">
        <title>Characterization of Bifidobacterium species in feaces of the Egyptian fruit bat: Description of B. vespertilionis sp. nov. and B. rousetti sp. nov.</title>
        <authorList>
            <person name="Modesto M."/>
            <person name="Satti M."/>
            <person name="Watanabe K."/>
            <person name="Puglisi E."/>
            <person name="Morelli L."/>
            <person name="Huang C.-H."/>
            <person name="Liou J.-S."/>
            <person name="Miyashita M."/>
            <person name="Tamura T."/>
            <person name="Saito S."/>
            <person name="Mori K."/>
            <person name="Huang L."/>
            <person name="Sciavilla P."/>
            <person name="Sandri C."/>
            <person name="Spiezio C."/>
            <person name="Vitali F."/>
            <person name="Cavalieri D."/>
            <person name="Perpetuini G."/>
            <person name="Tofalo R."/>
            <person name="Bonetti A."/>
            <person name="Arita M."/>
            <person name="Mattarelli P."/>
        </authorList>
    </citation>
    <scope>NUCLEOTIDE SEQUENCE [LARGE SCALE GENOMIC DNA]</scope>
    <source>
        <strain evidence="1 4">RST16</strain>
        <strain evidence="2 3">RST8</strain>
    </source>
</reference>
<organism evidence="2 3">
    <name type="scientific">Bifidobacterium vespertilionis</name>
    <dbReference type="NCBI Taxonomy" id="2562524"/>
    <lineage>
        <taxon>Bacteria</taxon>
        <taxon>Bacillati</taxon>
        <taxon>Actinomycetota</taxon>
        <taxon>Actinomycetes</taxon>
        <taxon>Bifidobacteriales</taxon>
        <taxon>Bifidobacteriaceae</taxon>
        <taxon>Bifidobacterium</taxon>
    </lineage>
</organism>
<dbReference type="Gene3D" id="3.40.50.1000">
    <property type="entry name" value="HAD superfamily/HAD-like"/>
    <property type="match status" value="1"/>
</dbReference>
<name>A0A5J5E0J5_9BIFI</name>
<proteinExistence type="predicted"/>
<dbReference type="SUPFAM" id="SSF56784">
    <property type="entry name" value="HAD-like"/>
    <property type="match status" value="1"/>
</dbReference>
<dbReference type="Proteomes" id="UP000374630">
    <property type="component" value="Unassembled WGS sequence"/>
</dbReference>
<evidence type="ECO:0000313" key="4">
    <source>
        <dbReference type="Proteomes" id="UP000374630"/>
    </source>
</evidence>
<dbReference type="EMBL" id="RZNZ01000001">
    <property type="protein sequence ID" value="KAA8822618.1"/>
    <property type="molecule type" value="Genomic_DNA"/>
</dbReference>
<dbReference type="AlphaFoldDB" id="A0A5J5E0J5"/>
<dbReference type="InterPro" id="IPR023214">
    <property type="entry name" value="HAD_sf"/>
</dbReference>
<dbReference type="GO" id="GO:0000287">
    <property type="term" value="F:magnesium ion binding"/>
    <property type="evidence" value="ECO:0007669"/>
    <property type="project" value="TreeGrafter"/>
</dbReference>
<evidence type="ECO:0000313" key="2">
    <source>
        <dbReference type="EMBL" id="KAA8824097.1"/>
    </source>
</evidence>
<keyword evidence="4" id="KW-1185">Reference proteome</keyword>
<dbReference type="Gene3D" id="3.30.1240.10">
    <property type="match status" value="1"/>
</dbReference>
<protein>
    <submittedName>
        <fullName evidence="2">HAD family hydrolase</fullName>
    </submittedName>
</protein>
<dbReference type="GO" id="GO:0005829">
    <property type="term" value="C:cytosol"/>
    <property type="evidence" value="ECO:0007669"/>
    <property type="project" value="TreeGrafter"/>
</dbReference>
<dbReference type="PANTHER" id="PTHR10000:SF8">
    <property type="entry name" value="HAD SUPERFAMILY HYDROLASE-LIKE, TYPE 3"/>
    <property type="match status" value="1"/>
</dbReference>